<evidence type="ECO:0000256" key="11">
    <source>
        <dbReference type="ARBA" id="ARBA00023180"/>
    </source>
</evidence>
<evidence type="ECO:0000256" key="7">
    <source>
        <dbReference type="ARBA" id="ARBA00022989"/>
    </source>
</evidence>
<dbReference type="PROSITE" id="PS01186">
    <property type="entry name" value="EGF_2"/>
    <property type="match status" value="1"/>
</dbReference>
<organism evidence="16 17">
    <name type="scientific">Ascaris lumbricoides</name>
    <name type="common">Giant roundworm</name>
    <dbReference type="NCBI Taxonomy" id="6252"/>
    <lineage>
        <taxon>Eukaryota</taxon>
        <taxon>Metazoa</taxon>
        <taxon>Ecdysozoa</taxon>
        <taxon>Nematoda</taxon>
        <taxon>Chromadorea</taxon>
        <taxon>Rhabditida</taxon>
        <taxon>Spirurina</taxon>
        <taxon>Ascaridomorpha</taxon>
        <taxon>Ascaridoidea</taxon>
        <taxon>Ascarididae</taxon>
        <taxon>Ascaris</taxon>
    </lineage>
</organism>
<evidence type="ECO:0000256" key="6">
    <source>
        <dbReference type="ARBA" id="ARBA00022737"/>
    </source>
</evidence>
<feature type="repeat" description="LDL-receptor class B" evidence="13">
    <location>
        <begin position="709"/>
        <end position="761"/>
    </location>
</feature>
<keyword evidence="9 12" id="KW-1015">Disulfide bond</keyword>
<feature type="disulfide bond" evidence="12">
    <location>
        <begin position="1146"/>
        <end position="1161"/>
    </location>
</feature>
<keyword evidence="10" id="KW-0675">Receptor</keyword>
<evidence type="ECO:0000256" key="9">
    <source>
        <dbReference type="ARBA" id="ARBA00023157"/>
    </source>
</evidence>
<dbReference type="FunFam" id="4.10.400.10:FF:000034">
    <property type="entry name" value="Low-density lipoprotein receptor-related protein 2"/>
    <property type="match status" value="1"/>
</dbReference>
<protein>
    <submittedName>
        <fullName evidence="17">EGF-like domain-containing protein</fullName>
    </submittedName>
</protein>
<dbReference type="Gene3D" id="4.10.400.10">
    <property type="entry name" value="Low-density Lipoprotein Receptor"/>
    <property type="match status" value="10"/>
</dbReference>
<feature type="disulfide bond" evidence="12">
    <location>
        <begin position="43"/>
        <end position="55"/>
    </location>
</feature>
<dbReference type="PROSITE" id="PS50068">
    <property type="entry name" value="LDLRA_2"/>
    <property type="match status" value="10"/>
</dbReference>
<dbReference type="PRINTS" id="PR00261">
    <property type="entry name" value="LDLRECEPTOR"/>
</dbReference>
<dbReference type="InterPro" id="IPR001881">
    <property type="entry name" value="EGF-like_Ca-bd_dom"/>
</dbReference>
<dbReference type="PANTHER" id="PTHR22722">
    <property type="entry name" value="LOW-DENSITY LIPOPROTEIN RECEPTOR-RELATED PROTEIN 2-RELATED"/>
    <property type="match status" value="1"/>
</dbReference>
<keyword evidence="2" id="KW-0245">EGF-like domain</keyword>
<reference evidence="17" key="1">
    <citation type="submission" date="2023-03" db="UniProtKB">
        <authorList>
            <consortium name="WormBaseParasite"/>
        </authorList>
    </citation>
    <scope>IDENTIFICATION</scope>
</reference>
<dbReference type="SMART" id="SM00192">
    <property type="entry name" value="LDLa"/>
    <property type="match status" value="10"/>
</dbReference>
<dbReference type="Proteomes" id="UP000036681">
    <property type="component" value="Unplaced"/>
</dbReference>
<comment type="caution">
    <text evidence="12">Lacks conserved residue(s) required for the propagation of feature annotation.</text>
</comment>
<sequence>MKMNSLKRVSFALFLLPFLLLLAKWRSNALTHWSHYSNITSNCSTGQHSCHDGKCIPIKYVCDGDFDCDDHSDESPDCRNTTRVCPAGEHMCASGGQCVHLSKFCDGYRDCADGSDEHARCGVPPSPDDVTCKYGGAMTFDKGMQCYCPPGQEPRGSECEDEDECKRVEFGGVPVCAQICVNLIAKRAGDQKYRCACAPEFELVNETWCRALKASTPSTHASVFLYGQLRIVHKKLDDLKSRDLDSISVPELQALAVDHRRRRLCWVAARAVNTLDQVSCVVINDNGQFIMPIRNIDPVFTVEGVKAMRFDWIGNNWYMVDNLYSNVFVCSSNFERCLTLCGGKIEKPSAIAVDSTAGYAFITDFGTESGGLWRMRLDGSELVSLVDSRIIHPLGVVADPFSRTVYWADEYLEYLSAIDYDGRFKKREVAAGTLVKSIVEMFYFERSLFAASSTESIMQFDVLSGLDQKPQLFSDSPGLSKIENIVLFHRQVQPSVQHPCTHNNGGCDHLCLVAYETFWDAKVYRNLTKGVARCACEEGYRIVDDRRCLEATKDDGPTLIFGRTRPGSIAALSLPSLISDRPFPSSKEAIKLQNASLIRAVGIRPIRKLKRLTAIAVDARNQTVYFSDARNFTIYKRQVYATDIETVVDNGVSDCEGLVIDWTSGNLYLSDRGHRHIAVVNVDRPNLMKVLVKGNVSNPRGMAVHPMKAYLFFADWMDAPSTRGLGAGAKIERTKLDGSERKVLISKDIHWPNGLAVDHDNEWLYWCDAYYDRIERIHFNGIDRQVVIDGDALNHPYGLAVYGSFIFWSEFLDSEIRRIRVGENGLIGRSRIVYSDKSSLFELHVFDPNSHTQTTACSNSNGGCEHFCFAFACKGSLGCEPVRCLCADGFSVDPSDKKKCIADPRNASRCGSSEFECLRNKKCIGRGYLCDGDDDCGDGSDEGEVACADFKCPNPGQFKCKSNQCIEQSWVCDGDPDCSTQDDEDEELCRGKSTCRGKKFECSKSRKCLPLSMKCDGEYDCGEGDQSDEEGCESSQRDECGVAQFRCLNGKCIAASYVCDGAADCRDGSDERHCHQGCLPGLEFRCGPGLPCLSATLLCDGVVDCDDGSDESNETCPRPLKHHECPSVNQFKCVGSDQCIRKSFRCDGQRDCFDGSDEKDCGNLTCASPNEYLCADRSRCIPTKFRCDGHRDCEDGSDEKDCAPRRTVNAGRCLSPYFLCSNDPRNTCLPPEAVCDHIVDCPMGDDEGFLCDERMCSESLCEQLCYERPSGYICACREGFMLAEDNRRCIKQNPCTFGACGQLCWAQGSTRYCHCEPGFELLDDKFTCESTDPAPAKIIYSNRHEIRLVTIDSETSSVPLVTHLRNSIAVDYYYERTGEIWLFWTDIAADIIYRVLTDIEPIVSYGIWTAEGLAVDWLAKNVYWVDSWLDQIEVANFNGTVRTTVLRGDMKNLRALALDPSKGVMFWTDWEEANPRIERATMAGQDRKVLFRVLEIVNGGWPNGLTCDFSVERLYWIDAKSDSIHTITYEGGDHREIVRDNAHLAHPFAITVFGNHVYWSDWRANKWNGSSIRIVEGTSTQPFDVKLFFPEFWLRCKDRFLKFSSLSMHYLLAFAPLLYFPRFVFILDIFYDFHFAAFDFSALTAFADDFDLFVTFDFIIYTAFKFFTTL</sequence>
<dbReference type="InterPro" id="IPR011042">
    <property type="entry name" value="6-blade_b-propeller_TolB-like"/>
</dbReference>
<feature type="disulfide bond" evidence="12">
    <location>
        <begin position="1040"/>
        <end position="1052"/>
    </location>
</feature>
<name>A0A9J2P4J7_ASCLU</name>
<keyword evidence="11" id="KW-0325">Glycoprotein</keyword>
<dbReference type="Gene3D" id="2.120.10.30">
    <property type="entry name" value="TolB, C-terminal domain"/>
    <property type="match status" value="3"/>
</dbReference>
<feature type="disulfide bond" evidence="12">
    <location>
        <begin position="960"/>
        <end position="978"/>
    </location>
</feature>
<evidence type="ECO:0000256" key="14">
    <source>
        <dbReference type="SAM" id="SignalP"/>
    </source>
</evidence>
<dbReference type="WBParaSite" id="ALUE_0000431301-mRNA-1">
    <property type="protein sequence ID" value="ALUE_0000431301-mRNA-1"/>
    <property type="gene ID" value="ALUE_0000431301"/>
</dbReference>
<dbReference type="Gene3D" id="2.10.25.10">
    <property type="entry name" value="Laminin"/>
    <property type="match status" value="3"/>
</dbReference>
<dbReference type="InterPro" id="IPR023415">
    <property type="entry name" value="LDLR_class-A_CS"/>
</dbReference>
<evidence type="ECO:0000256" key="1">
    <source>
        <dbReference type="ARBA" id="ARBA00004167"/>
    </source>
</evidence>
<feature type="repeat" description="LDL-receptor class B" evidence="13">
    <location>
        <begin position="1420"/>
        <end position="1462"/>
    </location>
</feature>
<feature type="repeat" description="LDL-receptor class B" evidence="13">
    <location>
        <begin position="762"/>
        <end position="805"/>
    </location>
</feature>
<dbReference type="PROSITE" id="PS51120">
    <property type="entry name" value="LDLRB"/>
    <property type="match status" value="4"/>
</dbReference>
<keyword evidence="6" id="KW-0677">Repeat</keyword>
<evidence type="ECO:0000256" key="3">
    <source>
        <dbReference type="ARBA" id="ARBA00022583"/>
    </source>
</evidence>
<proteinExistence type="predicted"/>
<evidence type="ECO:0000313" key="17">
    <source>
        <dbReference type="WBParaSite" id="ALUE_0000431301-mRNA-1"/>
    </source>
</evidence>
<dbReference type="GO" id="GO:0005509">
    <property type="term" value="F:calcium ion binding"/>
    <property type="evidence" value="ECO:0007669"/>
    <property type="project" value="InterPro"/>
</dbReference>
<dbReference type="InterPro" id="IPR000742">
    <property type="entry name" value="EGF"/>
</dbReference>
<feature type="disulfide bond" evidence="12">
    <location>
        <begin position="1059"/>
        <end position="1074"/>
    </location>
</feature>
<feature type="signal peptide" evidence="14">
    <location>
        <begin position="1"/>
        <end position="29"/>
    </location>
</feature>
<dbReference type="GO" id="GO:0043235">
    <property type="term" value="C:receptor complex"/>
    <property type="evidence" value="ECO:0007669"/>
    <property type="project" value="TreeGrafter"/>
</dbReference>
<evidence type="ECO:0000256" key="2">
    <source>
        <dbReference type="ARBA" id="ARBA00022536"/>
    </source>
</evidence>
<dbReference type="InterPro" id="IPR002172">
    <property type="entry name" value="LDrepeatLR_classA_rpt"/>
</dbReference>
<evidence type="ECO:0000256" key="8">
    <source>
        <dbReference type="ARBA" id="ARBA00023136"/>
    </source>
</evidence>
<evidence type="ECO:0000256" key="12">
    <source>
        <dbReference type="PROSITE-ProRule" id="PRU00124"/>
    </source>
</evidence>
<evidence type="ECO:0000256" key="4">
    <source>
        <dbReference type="ARBA" id="ARBA00022692"/>
    </source>
</evidence>
<dbReference type="SMART" id="SM00135">
    <property type="entry name" value="LY"/>
    <property type="match status" value="10"/>
</dbReference>
<evidence type="ECO:0000256" key="13">
    <source>
        <dbReference type="PROSITE-ProRule" id="PRU00461"/>
    </source>
</evidence>
<dbReference type="GO" id="GO:0005886">
    <property type="term" value="C:plasma membrane"/>
    <property type="evidence" value="ECO:0007669"/>
    <property type="project" value="TreeGrafter"/>
</dbReference>
<keyword evidence="16" id="KW-1185">Reference proteome</keyword>
<dbReference type="PROSITE" id="PS01209">
    <property type="entry name" value="LDLRA_1"/>
    <property type="match status" value="6"/>
</dbReference>
<feature type="disulfide bond" evidence="12">
    <location>
        <begin position="1187"/>
        <end position="1202"/>
    </location>
</feature>
<keyword evidence="3" id="KW-0254">Endocytosis</keyword>
<dbReference type="SUPFAM" id="SSF57196">
    <property type="entry name" value="EGF/Laminin"/>
    <property type="match status" value="1"/>
</dbReference>
<dbReference type="Pfam" id="PF00057">
    <property type="entry name" value="Ldl_recept_a"/>
    <property type="match status" value="9"/>
</dbReference>
<evidence type="ECO:0000259" key="15">
    <source>
        <dbReference type="PROSITE" id="PS01186"/>
    </source>
</evidence>
<accession>A0A9J2P4J7</accession>
<dbReference type="SMART" id="SM00181">
    <property type="entry name" value="EGF"/>
    <property type="match status" value="7"/>
</dbReference>
<evidence type="ECO:0000256" key="5">
    <source>
        <dbReference type="ARBA" id="ARBA00022729"/>
    </source>
</evidence>
<feature type="disulfide bond" evidence="12">
    <location>
        <begin position="1047"/>
        <end position="1065"/>
    </location>
</feature>
<keyword evidence="8" id="KW-0472">Membrane</keyword>
<feature type="repeat" description="LDL-receptor class B" evidence="13">
    <location>
        <begin position="1512"/>
        <end position="1556"/>
    </location>
</feature>
<comment type="subcellular location">
    <subcellularLocation>
        <location evidence="1">Membrane</location>
        <topology evidence="1">Single-pass membrane protein</topology>
    </subcellularLocation>
</comment>
<evidence type="ECO:0000313" key="16">
    <source>
        <dbReference type="Proteomes" id="UP000036681"/>
    </source>
</evidence>
<keyword evidence="5 14" id="KW-0732">Signal</keyword>
<dbReference type="SUPFAM" id="SSF57424">
    <property type="entry name" value="LDL receptor-like module"/>
    <property type="match status" value="10"/>
</dbReference>
<dbReference type="Pfam" id="PF00058">
    <property type="entry name" value="Ldl_recept_b"/>
    <property type="match status" value="5"/>
</dbReference>
<dbReference type="SUPFAM" id="SSF63825">
    <property type="entry name" value="YWTD domain"/>
    <property type="match status" value="3"/>
</dbReference>
<dbReference type="InterPro" id="IPR051221">
    <property type="entry name" value="LDLR-related"/>
</dbReference>
<dbReference type="CDD" id="cd00112">
    <property type="entry name" value="LDLa"/>
    <property type="match status" value="9"/>
</dbReference>
<evidence type="ECO:0000256" key="10">
    <source>
        <dbReference type="ARBA" id="ARBA00023170"/>
    </source>
</evidence>
<dbReference type="InterPro" id="IPR036055">
    <property type="entry name" value="LDL_receptor-like_sf"/>
</dbReference>
<keyword evidence="7" id="KW-1133">Transmembrane helix</keyword>
<keyword evidence="4" id="KW-0812">Transmembrane</keyword>
<dbReference type="SMART" id="SM00179">
    <property type="entry name" value="EGF_CA"/>
    <property type="match status" value="3"/>
</dbReference>
<feature type="chain" id="PRO_5039928073" evidence="14">
    <location>
        <begin position="30"/>
        <end position="1670"/>
    </location>
</feature>
<dbReference type="FunFam" id="2.120.10.30:FF:000241">
    <property type="entry name" value="Low-density lipoprotein receptor-related protein 6"/>
    <property type="match status" value="2"/>
</dbReference>
<dbReference type="GO" id="GO:0006897">
    <property type="term" value="P:endocytosis"/>
    <property type="evidence" value="ECO:0007669"/>
    <property type="project" value="UniProtKB-KW"/>
</dbReference>
<feature type="disulfide bond" evidence="12">
    <location>
        <begin position="50"/>
        <end position="68"/>
    </location>
</feature>
<feature type="domain" description="EGF-like" evidence="15">
    <location>
        <begin position="1274"/>
        <end position="1289"/>
    </location>
</feature>
<dbReference type="InterPro" id="IPR000033">
    <property type="entry name" value="LDLR_classB_rpt"/>
</dbReference>